<evidence type="ECO:0000313" key="10">
    <source>
        <dbReference type="EMBL" id="KAK5701895.1"/>
    </source>
</evidence>
<gene>
    <name evidence="10" type="ORF">LTR97_004713</name>
</gene>
<feature type="region of interest" description="Disordered" evidence="8">
    <location>
        <begin position="212"/>
        <end position="240"/>
    </location>
</feature>
<dbReference type="PANTHER" id="PTHR28088">
    <property type="entry name" value="TRANSCRIPTIONAL ACTIVATOR HAA1-RELATED"/>
    <property type="match status" value="1"/>
</dbReference>
<dbReference type="GO" id="GO:0005634">
    <property type="term" value="C:nucleus"/>
    <property type="evidence" value="ECO:0007669"/>
    <property type="project" value="UniProtKB-SubCell"/>
</dbReference>
<dbReference type="GO" id="GO:0045944">
    <property type="term" value="P:positive regulation of transcription by RNA polymerase II"/>
    <property type="evidence" value="ECO:0007669"/>
    <property type="project" value="TreeGrafter"/>
</dbReference>
<keyword evidence="3" id="KW-0862">Zinc</keyword>
<name>A0AAN7WB23_9PEZI</name>
<dbReference type="GO" id="GO:0000981">
    <property type="term" value="F:DNA-binding transcription factor activity, RNA polymerase II-specific"/>
    <property type="evidence" value="ECO:0007669"/>
    <property type="project" value="TreeGrafter"/>
</dbReference>
<dbReference type="PRINTS" id="PR00617">
    <property type="entry name" value="COPPERFIST"/>
</dbReference>
<keyword evidence="2" id="KW-0479">Metal-binding</keyword>
<dbReference type="Proteomes" id="UP001310594">
    <property type="component" value="Unassembled WGS sequence"/>
</dbReference>
<dbReference type="SMART" id="SM01090">
    <property type="entry name" value="Copper-fist"/>
    <property type="match status" value="1"/>
</dbReference>
<dbReference type="FunFam" id="3.90.430.10:FF:000001">
    <property type="entry name" value="Copper fist DNA-binding protein"/>
    <property type="match status" value="1"/>
</dbReference>
<protein>
    <recommendedName>
        <fullName evidence="9">Copper-fist domain-containing protein</fullName>
    </recommendedName>
</protein>
<dbReference type="GO" id="GO:0000978">
    <property type="term" value="F:RNA polymerase II cis-regulatory region sequence-specific DNA binding"/>
    <property type="evidence" value="ECO:0007669"/>
    <property type="project" value="TreeGrafter"/>
</dbReference>
<dbReference type="PANTHER" id="PTHR28088:SF5">
    <property type="entry name" value="TRANSCRIPTIONAL ACTIVATOR HAA1-RELATED"/>
    <property type="match status" value="1"/>
</dbReference>
<dbReference type="GO" id="GO:0006878">
    <property type="term" value="P:intracellular copper ion homeostasis"/>
    <property type="evidence" value="ECO:0007669"/>
    <property type="project" value="TreeGrafter"/>
</dbReference>
<comment type="caution">
    <text evidence="10">The sequence shown here is derived from an EMBL/GenBank/DDBJ whole genome shotgun (WGS) entry which is preliminary data.</text>
</comment>
<dbReference type="InterPro" id="IPR001083">
    <property type="entry name" value="Cu_fist_DNA-bd_dom"/>
</dbReference>
<proteinExistence type="predicted"/>
<keyword evidence="5" id="KW-0805">Transcription regulation</keyword>
<dbReference type="GO" id="GO:0006879">
    <property type="term" value="P:intracellular iron ion homeostasis"/>
    <property type="evidence" value="ECO:0007669"/>
    <property type="project" value="TreeGrafter"/>
</dbReference>
<dbReference type="GO" id="GO:0005507">
    <property type="term" value="F:copper ion binding"/>
    <property type="evidence" value="ECO:0007669"/>
    <property type="project" value="InterPro"/>
</dbReference>
<dbReference type="EMBL" id="JAVRQU010000006">
    <property type="protein sequence ID" value="KAK5701895.1"/>
    <property type="molecule type" value="Genomic_DNA"/>
</dbReference>
<dbReference type="Gene3D" id="3.90.430.10">
    <property type="entry name" value="Copper fist DNA-binding domain"/>
    <property type="match status" value="1"/>
</dbReference>
<sequence length="551" mass="59578">MVIKADGTKWACQSCLKGHRVSGCSHTDRELTLVPKKGRPVTQCQHCRAERKKRSAHVSCECGETEKPHHPKEKCIHLREAEEQAKAGLSDDAAAEKTSAYLTAVAEEQGCCCHHGGNCTCAMLKKEVDKDGSVTPPHGPAVKPRLESTKSDGSITVFQNGHHKPCHRKNNLAHESGMPYKMPMSRSNSHIGVSAKARRSVDSLALDHNASLNPSTLAPQTAAPFNAGRRMSKSEQPSPRIFAADGPCGGIADPKFASIDFGGLALIQTNQSMPSMSSEPFPYIPVDPMSAVTDYTYDPWSAMPSAESLPMPNNNPFGVWPTVADVSGMAQPALTAASSNTHSEIDEIPRMDDMNGFMMPSIQEDIDNLPLDPMQGTVSPQLNRRSLPMNFYTAMPSDEQWPVGFDGAESSPKTLNNAQVFTFDNGWEGSNLPPVTDLPSRPAAGRPSSKSLGPGSGDAIIQQLFPDLDVSNGYFGAPDNTQAFASNVNNSTTPADPAMEYGPMDEEYGEYDFAAQQWTNGSLNVTDDEFTASYDLDQDYSNPDFTGNWSQ</sequence>
<keyword evidence="7" id="KW-0539">Nucleus</keyword>
<evidence type="ECO:0000313" key="11">
    <source>
        <dbReference type="Proteomes" id="UP001310594"/>
    </source>
</evidence>
<evidence type="ECO:0000256" key="5">
    <source>
        <dbReference type="ARBA" id="ARBA00023015"/>
    </source>
</evidence>
<dbReference type="Pfam" id="PF00649">
    <property type="entry name" value="Copper-fist"/>
    <property type="match status" value="1"/>
</dbReference>
<evidence type="ECO:0000256" key="7">
    <source>
        <dbReference type="ARBA" id="ARBA00023242"/>
    </source>
</evidence>
<accession>A0AAN7WB23</accession>
<dbReference type="PROSITE" id="PS50073">
    <property type="entry name" value="COPPER_FIST_2"/>
    <property type="match status" value="1"/>
</dbReference>
<feature type="domain" description="Copper-fist" evidence="9">
    <location>
        <begin position="2"/>
        <end position="41"/>
    </location>
</feature>
<feature type="region of interest" description="Disordered" evidence="8">
    <location>
        <begin position="425"/>
        <end position="457"/>
    </location>
</feature>
<dbReference type="InterPro" id="IPR051763">
    <property type="entry name" value="Copper_Homeo_Regul"/>
</dbReference>
<evidence type="ECO:0000259" key="9">
    <source>
        <dbReference type="PROSITE" id="PS50073"/>
    </source>
</evidence>
<evidence type="ECO:0000256" key="2">
    <source>
        <dbReference type="ARBA" id="ARBA00022723"/>
    </source>
</evidence>
<evidence type="ECO:0000256" key="1">
    <source>
        <dbReference type="ARBA" id="ARBA00004123"/>
    </source>
</evidence>
<evidence type="ECO:0000256" key="3">
    <source>
        <dbReference type="ARBA" id="ARBA00022833"/>
    </source>
</evidence>
<comment type="subcellular location">
    <subcellularLocation>
        <location evidence="1">Nucleus</location>
    </subcellularLocation>
</comment>
<dbReference type="InterPro" id="IPR036395">
    <property type="entry name" value="Cu_fist_DNA-bd_dom_sf"/>
</dbReference>
<keyword evidence="6" id="KW-0804">Transcription</keyword>
<organism evidence="10 11">
    <name type="scientific">Elasticomyces elasticus</name>
    <dbReference type="NCBI Taxonomy" id="574655"/>
    <lineage>
        <taxon>Eukaryota</taxon>
        <taxon>Fungi</taxon>
        <taxon>Dikarya</taxon>
        <taxon>Ascomycota</taxon>
        <taxon>Pezizomycotina</taxon>
        <taxon>Dothideomycetes</taxon>
        <taxon>Dothideomycetidae</taxon>
        <taxon>Mycosphaerellales</taxon>
        <taxon>Teratosphaeriaceae</taxon>
        <taxon>Elasticomyces</taxon>
    </lineage>
</organism>
<evidence type="ECO:0000256" key="8">
    <source>
        <dbReference type="SAM" id="MobiDB-lite"/>
    </source>
</evidence>
<dbReference type="SMART" id="SM00412">
    <property type="entry name" value="Cu_FIST"/>
    <property type="match status" value="1"/>
</dbReference>
<keyword evidence="4" id="KW-0186">Copper</keyword>
<dbReference type="SUPFAM" id="SSF57879">
    <property type="entry name" value="Zinc domain conserved in yeast copper-regulated transcription factors"/>
    <property type="match status" value="1"/>
</dbReference>
<dbReference type="AlphaFoldDB" id="A0AAN7WB23"/>
<evidence type="ECO:0000256" key="4">
    <source>
        <dbReference type="ARBA" id="ARBA00023008"/>
    </source>
</evidence>
<evidence type="ECO:0000256" key="6">
    <source>
        <dbReference type="ARBA" id="ARBA00023163"/>
    </source>
</evidence>
<reference evidence="10" key="1">
    <citation type="submission" date="2023-08" db="EMBL/GenBank/DDBJ databases">
        <title>Black Yeasts Isolated from many extreme environments.</title>
        <authorList>
            <person name="Coleine C."/>
            <person name="Stajich J.E."/>
            <person name="Selbmann L."/>
        </authorList>
    </citation>
    <scope>NUCLEOTIDE SEQUENCE</scope>
    <source>
        <strain evidence="10">CCFEE 5810</strain>
    </source>
</reference>